<keyword evidence="2" id="KW-1185">Reference proteome</keyword>
<dbReference type="EMBL" id="JAFMPT010000002">
    <property type="protein sequence ID" value="MCC1483390.1"/>
    <property type="molecule type" value="Genomic_DNA"/>
</dbReference>
<comment type="caution">
    <text evidence="1">The sequence shown here is derived from an EMBL/GenBank/DDBJ whole genome shotgun (WGS) entry which is preliminary data.</text>
</comment>
<reference evidence="2" key="1">
    <citation type="submission" date="2021-03" db="EMBL/GenBank/DDBJ databases">
        <title>Genome of Cognatishimia sp. F0-27.</title>
        <authorList>
            <person name="Ping X."/>
        </authorList>
    </citation>
    <scope>NUCLEOTIDE SEQUENCE [LARGE SCALE GENOMIC DNA]</scope>
    <source>
        <strain evidence="2">E313</strain>
    </source>
</reference>
<reference evidence="2" key="2">
    <citation type="submission" date="2023-07" db="EMBL/GenBank/DDBJ databases">
        <title>Genome of Winogradskyella sp. E313.</title>
        <authorList>
            <person name="Zhou Y."/>
        </authorList>
    </citation>
    <scope>NUCLEOTIDE SEQUENCE [LARGE SCALE GENOMIC DNA]</scope>
    <source>
        <strain evidence="2">E313</strain>
    </source>
</reference>
<sequence length="50" mass="5843">MKTTLNNLKRFVGLCKKTVLSTISPKTDCSRKHNNDYYCDSEMPFIPFKK</sequence>
<organism evidence="1 2">
    <name type="scientific">Winogradskyella immobilis</name>
    <dbReference type="NCBI Taxonomy" id="2816852"/>
    <lineage>
        <taxon>Bacteria</taxon>
        <taxon>Pseudomonadati</taxon>
        <taxon>Bacteroidota</taxon>
        <taxon>Flavobacteriia</taxon>
        <taxon>Flavobacteriales</taxon>
        <taxon>Flavobacteriaceae</taxon>
        <taxon>Winogradskyella</taxon>
    </lineage>
</organism>
<accession>A0ABS8EJX0</accession>
<dbReference type="RefSeq" id="WP_227475838.1">
    <property type="nucleotide sequence ID" value="NZ_JAFMPT010000002.1"/>
</dbReference>
<dbReference type="Proteomes" id="UP000778797">
    <property type="component" value="Unassembled WGS sequence"/>
</dbReference>
<gene>
    <name evidence="1" type="ORF">J1C55_02200</name>
</gene>
<evidence type="ECO:0000313" key="1">
    <source>
        <dbReference type="EMBL" id="MCC1483390.1"/>
    </source>
</evidence>
<proteinExistence type="predicted"/>
<name>A0ABS8EJX0_9FLAO</name>
<protein>
    <submittedName>
        <fullName evidence="1">Uncharacterized protein</fullName>
    </submittedName>
</protein>
<evidence type="ECO:0000313" key="2">
    <source>
        <dbReference type="Proteomes" id="UP000778797"/>
    </source>
</evidence>